<gene>
    <name evidence="2" type="ORF">GCM10009575_095700</name>
</gene>
<dbReference type="InterPro" id="IPR011990">
    <property type="entry name" value="TPR-like_helical_dom_sf"/>
</dbReference>
<name>A0ABN1RQ24_9ACTN</name>
<protein>
    <recommendedName>
        <fullName evidence="4">Tetratricopeptide repeat protein</fullName>
    </recommendedName>
</protein>
<dbReference type="Gene3D" id="1.25.40.10">
    <property type="entry name" value="Tetratricopeptide repeat domain"/>
    <property type="match status" value="1"/>
</dbReference>
<dbReference type="SUPFAM" id="SSF48452">
    <property type="entry name" value="TPR-like"/>
    <property type="match status" value="1"/>
</dbReference>
<dbReference type="Proteomes" id="UP001500418">
    <property type="component" value="Unassembled WGS sequence"/>
</dbReference>
<reference evidence="2 3" key="1">
    <citation type="journal article" date="2019" name="Int. J. Syst. Evol. Microbiol.">
        <title>The Global Catalogue of Microorganisms (GCM) 10K type strain sequencing project: providing services to taxonomists for standard genome sequencing and annotation.</title>
        <authorList>
            <consortium name="The Broad Institute Genomics Platform"/>
            <consortium name="The Broad Institute Genome Sequencing Center for Infectious Disease"/>
            <person name="Wu L."/>
            <person name="Ma J."/>
        </authorList>
    </citation>
    <scope>NUCLEOTIDE SEQUENCE [LARGE SCALE GENOMIC DNA]</scope>
    <source>
        <strain evidence="2 3">JCM 11444</strain>
    </source>
</reference>
<sequence>MRFRQFRSLSVSYSTRADDPVSLMMAGRSAEAELLTERPADAGGALAWILLSNGALCQGHLETADRAARKAVRLAPELGEGWHALAEAELARNRPADALAAAVRAAERAPSFVRAHWVKLVCARVVGDTGRAAEAEAHLGHLGSTPDGAGSKGPDH</sequence>
<comment type="caution">
    <text evidence="2">The sequence shown here is derived from an EMBL/GenBank/DDBJ whole genome shotgun (WGS) entry which is preliminary data.</text>
</comment>
<organism evidence="2 3">
    <name type="scientific">Streptomyces rhizosphaericus</name>
    <dbReference type="NCBI Taxonomy" id="114699"/>
    <lineage>
        <taxon>Bacteria</taxon>
        <taxon>Bacillati</taxon>
        <taxon>Actinomycetota</taxon>
        <taxon>Actinomycetes</taxon>
        <taxon>Kitasatosporales</taxon>
        <taxon>Streptomycetaceae</taxon>
        <taxon>Streptomyces</taxon>
        <taxon>Streptomyces violaceusniger group</taxon>
    </lineage>
</organism>
<keyword evidence="3" id="KW-1185">Reference proteome</keyword>
<evidence type="ECO:0000256" key="1">
    <source>
        <dbReference type="SAM" id="MobiDB-lite"/>
    </source>
</evidence>
<feature type="region of interest" description="Disordered" evidence="1">
    <location>
        <begin position="137"/>
        <end position="156"/>
    </location>
</feature>
<proteinExistence type="predicted"/>
<evidence type="ECO:0000313" key="3">
    <source>
        <dbReference type="Proteomes" id="UP001500418"/>
    </source>
</evidence>
<evidence type="ECO:0008006" key="4">
    <source>
        <dbReference type="Google" id="ProtNLM"/>
    </source>
</evidence>
<evidence type="ECO:0000313" key="2">
    <source>
        <dbReference type="EMBL" id="GAA0961435.1"/>
    </source>
</evidence>
<dbReference type="EMBL" id="BAAAID010000138">
    <property type="protein sequence ID" value="GAA0961435.1"/>
    <property type="molecule type" value="Genomic_DNA"/>
</dbReference>
<accession>A0ABN1RQ24</accession>